<evidence type="ECO:0000259" key="1">
    <source>
        <dbReference type="Pfam" id="PF02627"/>
    </source>
</evidence>
<keyword evidence="3" id="KW-1185">Reference proteome</keyword>
<dbReference type="Gene3D" id="1.20.1290.10">
    <property type="entry name" value="AhpD-like"/>
    <property type="match status" value="1"/>
</dbReference>
<reference evidence="2 3" key="1">
    <citation type="journal article" date="2017" name="PLoS Biol.">
        <title>The sea cucumber genome provides insights into morphological evolution and visceral regeneration.</title>
        <authorList>
            <person name="Zhang X."/>
            <person name="Sun L."/>
            <person name="Yuan J."/>
            <person name="Sun Y."/>
            <person name="Gao Y."/>
            <person name="Zhang L."/>
            <person name="Li S."/>
            <person name="Dai H."/>
            <person name="Hamel J.F."/>
            <person name="Liu C."/>
            <person name="Yu Y."/>
            <person name="Liu S."/>
            <person name="Lin W."/>
            <person name="Guo K."/>
            <person name="Jin S."/>
            <person name="Xu P."/>
            <person name="Storey K.B."/>
            <person name="Huan P."/>
            <person name="Zhang T."/>
            <person name="Zhou Y."/>
            <person name="Zhang J."/>
            <person name="Lin C."/>
            <person name="Li X."/>
            <person name="Xing L."/>
            <person name="Huo D."/>
            <person name="Sun M."/>
            <person name="Wang L."/>
            <person name="Mercier A."/>
            <person name="Li F."/>
            <person name="Yang H."/>
            <person name="Xiang J."/>
        </authorList>
    </citation>
    <scope>NUCLEOTIDE SEQUENCE [LARGE SCALE GENOMIC DNA]</scope>
    <source>
        <strain evidence="2">Shaxun</strain>
        <tissue evidence="2">Muscle</tissue>
    </source>
</reference>
<evidence type="ECO:0000313" key="3">
    <source>
        <dbReference type="Proteomes" id="UP000230750"/>
    </source>
</evidence>
<evidence type="ECO:0000313" key="2">
    <source>
        <dbReference type="EMBL" id="PIK50964.1"/>
    </source>
</evidence>
<protein>
    <recommendedName>
        <fullName evidence="1">Carboxymuconolactone decarboxylase-like domain-containing protein</fullName>
    </recommendedName>
</protein>
<dbReference type="EMBL" id="MRZV01000396">
    <property type="protein sequence ID" value="PIK50964.1"/>
    <property type="molecule type" value="Genomic_DNA"/>
</dbReference>
<dbReference type="InterPro" id="IPR004675">
    <property type="entry name" value="AhpD_core"/>
</dbReference>
<dbReference type="Proteomes" id="UP000230750">
    <property type="component" value="Unassembled WGS sequence"/>
</dbReference>
<comment type="caution">
    <text evidence="2">The sequence shown here is derived from an EMBL/GenBank/DDBJ whole genome shotgun (WGS) entry which is preliminary data.</text>
</comment>
<dbReference type="OrthoDB" id="10040445at2759"/>
<dbReference type="PANTHER" id="PTHR35446:SF2">
    <property type="entry name" value="CARBOXYMUCONOLACTONE DECARBOXYLASE-LIKE DOMAIN-CONTAINING PROTEIN"/>
    <property type="match status" value="1"/>
</dbReference>
<dbReference type="NCBIfam" id="TIGR00778">
    <property type="entry name" value="ahpD_dom"/>
    <property type="match status" value="1"/>
</dbReference>
<dbReference type="PANTHER" id="PTHR35446">
    <property type="entry name" value="SI:CH211-175M2.5"/>
    <property type="match status" value="1"/>
</dbReference>
<dbReference type="InterPro" id="IPR003779">
    <property type="entry name" value="CMD-like"/>
</dbReference>
<dbReference type="AlphaFoldDB" id="A0A2G8KSI3"/>
<organism evidence="2 3">
    <name type="scientific">Stichopus japonicus</name>
    <name type="common">Sea cucumber</name>
    <dbReference type="NCBI Taxonomy" id="307972"/>
    <lineage>
        <taxon>Eukaryota</taxon>
        <taxon>Metazoa</taxon>
        <taxon>Echinodermata</taxon>
        <taxon>Eleutherozoa</taxon>
        <taxon>Echinozoa</taxon>
        <taxon>Holothuroidea</taxon>
        <taxon>Aspidochirotacea</taxon>
        <taxon>Aspidochirotida</taxon>
        <taxon>Stichopodidae</taxon>
        <taxon>Apostichopus</taxon>
    </lineage>
</organism>
<dbReference type="NCBIfam" id="TIGR01926">
    <property type="entry name" value="peroxid_rel"/>
    <property type="match status" value="1"/>
</dbReference>
<sequence>MRILKSRPECLALFQQGHQIQRHTSSKSSPSRFSFPDRSTIPEDIKKVIDEVEEKAGFVPNVFSMLSRRPDEFRAFFMFEKALVGKETGNLTKADREMIIVATSARNDCLYCVIAHGALLRIYSKNPLLADQIAANWKTADIDDRQRAILSFAMKVCDSEDVVEEDFDLLKKHGLDEEDAYDIGAITAMFAMSNRLANLTMLKPNKEFYLLGRIPREKK</sequence>
<name>A0A2G8KSI3_STIJA</name>
<dbReference type="Gene3D" id="1.20.5.810">
    <property type="entry name" value="AhpD-like"/>
    <property type="match status" value="1"/>
</dbReference>
<dbReference type="STRING" id="307972.A0A2G8KSI3"/>
<gene>
    <name evidence="2" type="ORF">BSL78_12132</name>
</gene>
<accession>A0A2G8KSI3</accession>
<dbReference type="InterPro" id="IPR010195">
    <property type="entry name" value="Uncharacterised_peroxidase-rel"/>
</dbReference>
<dbReference type="SUPFAM" id="SSF69118">
    <property type="entry name" value="AhpD-like"/>
    <property type="match status" value="1"/>
</dbReference>
<dbReference type="GO" id="GO:0051920">
    <property type="term" value="F:peroxiredoxin activity"/>
    <property type="evidence" value="ECO:0007669"/>
    <property type="project" value="InterPro"/>
</dbReference>
<feature type="domain" description="Carboxymuconolactone decarboxylase-like" evidence="1">
    <location>
        <begin position="70"/>
        <end position="121"/>
    </location>
</feature>
<proteinExistence type="predicted"/>
<dbReference type="InterPro" id="IPR029032">
    <property type="entry name" value="AhpD-like"/>
</dbReference>
<dbReference type="Pfam" id="PF02627">
    <property type="entry name" value="CMD"/>
    <property type="match status" value="1"/>
</dbReference>